<feature type="compositionally biased region" description="Low complexity" evidence="5">
    <location>
        <begin position="836"/>
        <end position="847"/>
    </location>
</feature>
<feature type="region of interest" description="Disordered" evidence="5">
    <location>
        <begin position="108"/>
        <end position="329"/>
    </location>
</feature>
<comment type="subcellular location">
    <subcellularLocation>
        <location evidence="1">Cytoplasm</location>
        <location evidence="1">Cytoskeleton</location>
        <location evidence="1">Microtubule organizing center</location>
    </subcellularLocation>
</comment>
<feature type="region of interest" description="Disordered" evidence="5">
    <location>
        <begin position="830"/>
        <end position="1055"/>
    </location>
</feature>
<evidence type="ECO:0000256" key="4">
    <source>
        <dbReference type="SAM" id="Coils"/>
    </source>
</evidence>
<name>A0A2T6ZWL1_TUBBO</name>
<feature type="compositionally biased region" description="Acidic residues" evidence="5">
    <location>
        <begin position="1208"/>
        <end position="1236"/>
    </location>
</feature>
<dbReference type="InterPro" id="IPR024957">
    <property type="entry name" value="Cep57_MT-bd_dom"/>
</dbReference>
<evidence type="ECO:0000256" key="2">
    <source>
        <dbReference type="ARBA" id="ARBA00022490"/>
    </source>
</evidence>
<feature type="compositionally biased region" description="Basic and acidic residues" evidence="5">
    <location>
        <begin position="200"/>
        <end position="209"/>
    </location>
</feature>
<organism evidence="8 9">
    <name type="scientific">Tuber borchii</name>
    <name type="common">White truffle</name>
    <dbReference type="NCBI Taxonomy" id="42251"/>
    <lineage>
        <taxon>Eukaryota</taxon>
        <taxon>Fungi</taxon>
        <taxon>Dikarya</taxon>
        <taxon>Ascomycota</taxon>
        <taxon>Pezizomycotina</taxon>
        <taxon>Pezizomycetes</taxon>
        <taxon>Pezizales</taxon>
        <taxon>Tuberaceae</taxon>
        <taxon>Tuber</taxon>
    </lineage>
</organism>
<evidence type="ECO:0000313" key="8">
    <source>
        <dbReference type="EMBL" id="PUU79875.1"/>
    </source>
</evidence>
<dbReference type="GO" id="GO:0005815">
    <property type="term" value="C:microtubule organizing center"/>
    <property type="evidence" value="ECO:0007669"/>
    <property type="project" value="UniProtKB-SubCell"/>
</dbReference>
<feature type="coiled-coil region" evidence="4">
    <location>
        <begin position="529"/>
        <end position="614"/>
    </location>
</feature>
<evidence type="ECO:0000313" key="9">
    <source>
        <dbReference type="Proteomes" id="UP000244722"/>
    </source>
</evidence>
<evidence type="ECO:0008006" key="10">
    <source>
        <dbReference type="Google" id="ProtNLM"/>
    </source>
</evidence>
<feature type="compositionally biased region" description="Polar residues" evidence="5">
    <location>
        <begin position="8"/>
        <end position="19"/>
    </location>
</feature>
<dbReference type="Gene3D" id="1.20.58.90">
    <property type="match status" value="1"/>
</dbReference>
<dbReference type="PANTHER" id="PTHR19336">
    <property type="entry name" value="UNCHARACTERIZED DUF1167"/>
    <property type="match status" value="1"/>
</dbReference>
<comment type="caution">
    <text evidence="8">The sequence shown here is derived from an EMBL/GenBank/DDBJ whole genome shotgun (WGS) entry which is preliminary data.</text>
</comment>
<feature type="compositionally biased region" description="Polar residues" evidence="5">
    <location>
        <begin position="781"/>
        <end position="800"/>
    </location>
</feature>
<dbReference type="STRING" id="42251.A0A2T6ZWL1"/>
<keyword evidence="4" id="KW-0175">Coiled coil</keyword>
<feature type="compositionally biased region" description="Basic residues" evidence="5">
    <location>
        <begin position="951"/>
        <end position="960"/>
    </location>
</feature>
<feature type="domain" description="PPC89 centrosome localisation" evidence="7">
    <location>
        <begin position="548"/>
        <end position="613"/>
    </location>
</feature>
<feature type="compositionally biased region" description="Low complexity" evidence="5">
    <location>
        <begin position="262"/>
        <end position="272"/>
    </location>
</feature>
<dbReference type="GO" id="GO:0008017">
    <property type="term" value="F:microtubule binding"/>
    <property type="evidence" value="ECO:0007669"/>
    <property type="project" value="InterPro"/>
</dbReference>
<evidence type="ECO:0000259" key="6">
    <source>
        <dbReference type="Pfam" id="PF06657"/>
    </source>
</evidence>
<feature type="compositionally biased region" description="Acidic residues" evidence="5">
    <location>
        <begin position="966"/>
        <end position="991"/>
    </location>
</feature>
<feature type="domain" description="Cep57 centrosome microtubule-binding" evidence="6">
    <location>
        <begin position="1123"/>
        <end position="1198"/>
    </location>
</feature>
<feature type="region of interest" description="Disordered" evidence="5">
    <location>
        <begin position="43"/>
        <end position="72"/>
    </location>
</feature>
<gene>
    <name evidence="8" type="ORF">B9Z19DRAFT_1107387</name>
</gene>
<feature type="region of interest" description="Disordered" evidence="5">
    <location>
        <begin position="656"/>
        <end position="681"/>
    </location>
</feature>
<reference evidence="8 9" key="1">
    <citation type="submission" date="2017-04" db="EMBL/GenBank/DDBJ databases">
        <title>Draft genome sequence of Tuber borchii Vittad., a whitish edible truffle.</title>
        <authorList>
            <consortium name="DOE Joint Genome Institute"/>
            <person name="Murat C."/>
            <person name="Kuo A."/>
            <person name="Barry K.W."/>
            <person name="Clum A."/>
            <person name="Dockter R.B."/>
            <person name="Fauchery L."/>
            <person name="Iotti M."/>
            <person name="Kohler A."/>
            <person name="Labutti K."/>
            <person name="Lindquist E.A."/>
            <person name="Lipzen A."/>
            <person name="Ohm R.A."/>
            <person name="Wang M."/>
            <person name="Grigoriev I.V."/>
            <person name="Zambonelli A."/>
            <person name="Martin F.M."/>
        </authorList>
    </citation>
    <scope>NUCLEOTIDE SEQUENCE [LARGE SCALE GENOMIC DNA]</scope>
    <source>
        <strain evidence="8 9">Tbo3840</strain>
    </source>
</reference>
<dbReference type="Pfam" id="PF14197">
    <property type="entry name" value="Cep57_CLD_2"/>
    <property type="match status" value="1"/>
</dbReference>
<dbReference type="AlphaFoldDB" id="A0A2T6ZWL1"/>
<protein>
    <recommendedName>
        <fullName evidence="10">Cep57 centrosome microtubule-binding domain-containing protein</fullName>
    </recommendedName>
</protein>
<keyword evidence="2" id="KW-0963">Cytoplasm</keyword>
<evidence type="ECO:0000256" key="1">
    <source>
        <dbReference type="ARBA" id="ARBA00004267"/>
    </source>
</evidence>
<keyword evidence="9" id="KW-1185">Reference proteome</keyword>
<proteinExistence type="predicted"/>
<feature type="compositionally biased region" description="Basic and acidic residues" evidence="5">
    <location>
        <begin position="1006"/>
        <end position="1018"/>
    </location>
</feature>
<sequence length="1266" mass="140385">MAYHEVTDTMSESHVSLPSNIHDPESDRLRLGRELARDFAHDSFSSNLSRGGANDNNNDEETDTLGSFDISRDARGTSTRRVDMLQHTPTIDSQLFSQEFADFTMAGRDGDDEEVTDSIEVGRGDNNNSDLRSVDFSTHIPFPLTAGRGRKQDRKMSSFFSTVSPNPPARLQSVSSTHSDPSEYLQASRRRGGASTTNNKPKEKAKPGQESKGLGGLTGFDLSQIGTPKTNSRGRSRLGTTGIGTEASKISDFVSNSGSGGSRSRFQGGQSKSPRDEHGDTASDVGSVSGRARPSNTRFASSKSKQSSSSSVPGGGARGNRMGKDDDLTADVPAIVAKARRTGTGTDKAVPQSFKSTDAFLQELGLDGHTTTTDLKERLDRLKDVDAGRAPGFYKPTDEAIGITQQSFLLPQMSDLSELISGHPGDATRFSRKHTARGFSKTHKPLESIPVPHDERAILMAMKLLQDKVEALEGSKAEAEEQCMHLEHELRRSETRLRQEQHRARAAEDGLIRKRGGDSAFGGSNDGDAEERAKEKMKLEHQMEKLKLETTINSLLTQLDMLTRELEISKIALRHMQEERNSAINSVAMAISTNEDLKTVNEELRIEIAHLRQGRSDYDLKDKEWRIHDDRLRRKTREAREAAAVAEVVTRDTARRGKGKEVAANEESAMAERREQRAREKEAEKVRERLDIQEEKIAEEQRAKERIALQKERVDKMVEHQLRKLRPDLFMSKLDIPAASSLTVNRASVPEPVRKRREGARAQRKGKKDTRSNEARGYPATSDSEASPTDAPDTQVTARNNRPKDLSTGDDTVMSISPEIKRIAKEIYAERRKSKAAAASTAHEPAPSGRGTKDHTKKAVKPKTSIKKSTKTSAPSTEKAEETIVPVSREPGTSNKPTKTVRIAKSAKSGGKVVDSSAQVTATLLAQPQAQPQASATASSDAAAQASQASRRPRRRRIVKKVVYYYDEETTMSFPVEEEVEEEVSESEDEETKAPSEQARQGSPEPGRDEEHTSHEEMSYEDPMTLHESMILPALTAPQVATQPAPRETHDAQSMVDHLAEHDDPESCTVCRRMQGLRQKEQEQKMANPLADIDNSMAFPAPPLEPVSTRRPENAGPYEEEVTPRPSQEPKAQLSKLVRQLQDEFVHIKLAYQNKAEEFMNLDPSMGKRRRKTLTGEINELVAEMDYKCDQIYALYDVNEEFCGRMDSEDDEDDEEEEEGEEEGEEEEEEEDEGDLTEWIISESLVLENGENGDSEDSAGDEEEES</sequence>
<feature type="region of interest" description="Disordered" evidence="5">
    <location>
        <begin position="747"/>
        <end position="817"/>
    </location>
</feature>
<dbReference type="EMBL" id="NESQ01000078">
    <property type="protein sequence ID" value="PUU79875.1"/>
    <property type="molecule type" value="Genomic_DNA"/>
</dbReference>
<feature type="compositionally biased region" description="Polar residues" evidence="5">
    <location>
        <begin position="224"/>
        <end position="233"/>
    </location>
</feature>
<dbReference type="Proteomes" id="UP000244722">
    <property type="component" value="Unassembled WGS sequence"/>
</dbReference>
<evidence type="ECO:0000256" key="5">
    <source>
        <dbReference type="SAM" id="MobiDB-lite"/>
    </source>
</evidence>
<feature type="region of interest" description="Disordered" evidence="5">
    <location>
        <begin position="1091"/>
        <end position="1135"/>
    </location>
</feature>
<keyword evidence="3" id="KW-0206">Cytoskeleton</keyword>
<feature type="compositionally biased region" description="Basic and acidic residues" evidence="5">
    <location>
        <begin position="670"/>
        <end position="681"/>
    </location>
</feature>
<feature type="compositionally biased region" description="Acidic residues" evidence="5">
    <location>
        <begin position="1251"/>
        <end position="1266"/>
    </location>
</feature>
<feature type="compositionally biased region" description="Basic residues" evidence="5">
    <location>
        <begin position="855"/>
        <end position="870"/>
    </location>
</feature>
<dbReference type="InterPro" id="IPR051756">
    <property type="entry name" value="Centrosomal_MT-associated"/>
</dbReference>
<accession>A0A2T6ZWL1</accession>
<evidence type="ECO:0000256" key="3">
    <source>
        <dbReference type="ARBA" id="ARBA00023212"/>
    </source>
</evidence>
<feature type="compositionally biased region" description="Low complexity" evidence="5">
    <location>
        <begin position="926"/>
        <end position="950"/>
    </location>
</feature>
<feature type="coiled-coil region" evidence="4">
    <location>
        <begin position="462"/>
        <end position="503"/>
    </location>
</feature>
<dbReference type="Pfam" id="PF06657">
    <property type="entry name" value="Cep57_MT_bd"/>
    <property type="match status" value="1"/>
</dbReference>
<evidence type="ECO:0000259" key="7">
    <source>
        <dbReference type="Pfam" id="PF14197"/>
    </source>
</evidence>
<dbReference type="PANTHER" id="PTHR19336:SF9">
    <property type="entry name" value="SPINDLE POLE BODY PROTEIN PPC89"/>
    <property type="match status" value="1"/>
</dbReference>
<feature type="region of interest" description="Disordered" evidence="5">
    <location>
        <begin position="1203"/>
        <end position="1266"/>
    </location>
</feature>
<dbReference type="InterPro" id="IPR025925">
    <property type="entry name" value="PPC89_CLD"/>
</dbReference>
<feature type="region of interest" description="Disordered" evidence="5">
    <location>
        <begin position="1"/>
        <end position="25"/>
    </location>
</feature>
<feature type="compositionally biased region" description="Low complexity" evidence="5">
    <location>
        <begin position="301"/>
        <end position="311"/>
    </location>
</feature>
<feature type="compositionally biased region" description="Basic residues" evidence="5">
    <location>
        <begin position="754"/>
        <end position="768"/>
    </location>
</feature>
<dbReference type="OrthoDB" id="76453at2759"/>